<feature type="chain" id="PRO_5045888759" evidence="1">
    <location>
        <begin position="34"/>
        <end position="350"/>
    </location>
</feature>
<evidence type="ECO:0000313" key="3">
    <source>
        <dbReference type="Proteomes" id="UP001595834"/>
    </source>
</evidence>
<dbReference type="Pfam" id="PF08310">
    <property type="entry name" value="LGFP"/>
    <property type="match status" value="2"/>
</dbReference>
<dbReference type="InterPro" id="IPR019719">
    <property type="entry name" value="DUF2599"/>
</dbReference>
<name>A0ABV9UH79_9ACTN</name>
<evidence type="ECO:0000256" key="1">
    <source>
        <dbReference type="SAM" id="SignalP"/>
    </source>
</evidence>
<dbReference type="Pfam" id="PF10783">
    <property type="entry name" value="DUF2599"/>
    <property type="match status" value="1"/>
</dbReference>
<gene>
    <name evidence="2" type="ORF">ACFPFX_04575</name>
</gene>
<evidence type="ECO:0000313" key="2">
    <source>
        <dbReference type="EMBL" id="MFC4955569.1"/>
    </source>
</evidence>
<feature type="signal peptide" evidence="1">
    <location>
        <begin position="1"/>
        <end position="33"/>
    </location>
</feature>
<proteinExistence type="predicted"/>
<dbReference type="Proteomes" id="UP001595834">
    <property type="component" value="Unassembled WGS sequence"/>
</dbReference>
<dbReference type="InterPro" id="IPR013207">
    <property type="entry name" value="LGFP"/>
</dbReference>
<reference evidence="3" key="1">
    <citation type="journal article" date="2019" name="Int. J. Syst. Evol. Microbiol.">
        <title>The Global Catalogue of Microorganisms (GCM) 10K type strain sequencing project: providing services to taxonomists for standard genome sequencing and annotation.</title>
        <authorList>
            <consortium name="The Broad Institute Genomics Platform"/>
            <consortium name="The Broad Institute Genome Sequencing Center for Infectious Disease"/>
            <person name="Wu L."/>
            <person name="Ma J."/>
        </authorList>
    </citation>
    <scope>NUCLEOTIDE SEQUENCE [LARGE SCALE GENOMIC DNA]</scope>
    <source>
        <strain evidence="3">CCM 7224</strain>
    </source>
</reference>
<protein>
    <submittedName>
        <fullName evidence="2">DUF2599 domain-containing protein</fullName>
    </submittedName>
</protein>
<comment type="caution">
    <text evidence="2">The sequence shown here is derived from an EMBL/GenBank/DDBJ whole genome shotgun (WGS) entry which is preliminary data.</text>
</comment>
<dbReference type="RefSeq" id="WP_344370388.1">
    <property type="nucleotide sequence ID" value="NZ_BAAASQ010000001.1"/>
</dbReference>
<accession>A0ABV9UH79</accession>
<keyword evidence="3" id="KW-1185">Reference proteome</keyword>
<sequence>MDKPKASRLLAALAACAAGASLLVGVQATPASAETFCGTHSVDGAIWTEYTQTPGVQQALGCPTSDELGLPDGVGRRQVFDNGSIYWSPSTGAHAVWGLIGQEWGQHGWEGGYMGYPLTDELRNPDDIGVRQQFQNATVYFSPSTGAHAVHGNIGWWWGQYGYEGGQYGYPTSDEYNAGHVGGNVDDNNGIRQDFQSGKYLLWSGGQADAFEACQSACIGYGGITNTKWVNKTEVYINWTDSRFTSVHVTPTAAAFKTVTGTDDAASDLNDDWRQVWSNTRMFPGATPTEQNSTFQQLMCHAEFSYPNPSGGHFGGPTWDLETWRPQLTGDSDTILKKMLASKCNWDTDS</sequence>
<keyword evidence="1" id="KW-0732">Signal</keyword>
<organism evidence="2 3">
    <name type="scientific">Streptomyces mauvecolor</name>
    <dbReference type="NCBI Taxonomy" id="58345"/>
    <lineage>
        <taxon>Bacteria</taxon>
        <taxon>Bacillati</taxon>
        <taxon>Actinomycetota</taxon>
        <taxon>Actinomycetes</taxon>
        <taxon>Kitasatosporales</taxon>
        <taxon>Streptomycetaceae</taxon>
        <taxon>Streptomyces</taxon>
    </lineage>
</organism>
<dbReference type="EMBL" id="JBHSIZ010000005">
    <property type="protein sequence ID" value="MFC4955569.1"/>
    <property type="molecule type" value="Genomic_DNA"/>
</dbReference>